<evidence type="ECO:0000313" key="2">
    <source>
        <dbReference type="EMBL" id="MEV0365695.1"/>
    </source>
</evidence>
<proteinExistence type="predicted"/>
<reference evidence="2 3" key="1">
    <citation type="submission" date="2024-06" db="EMBL/GenBank/DDBJ databases">
        <title>The Natural Products Discovery Center: Release of the First 8490 Sequenced Strains for Exploring Actinobacteria Biosynthetic Diversity.</title>
        <authorList>
            <person name="Kalkreuter E."/>
            <person name="Kautsar S.A."/>
            <person name="Yang D."/>
            <person name="Bader C.D."/>
            <person name="Teijaro C.N."/>
            <person name="Fluegel L."/>
            <person name="Davis C.M."/>
            <person name="Simpson J.R."/>
            <person name="Lauterbach L."/>
            <person name="Steele A.D."/>
            <person name="Gui C."/>
            <person name="Meng S."/>
            <person name="Li G."/>
            <person name="Viehrig K."/>
            <person name="Ye F."/>
            <person name="Su P."/>
            <person name="Kiefer A.F."/>
            <person name="Nichols A."/>
            <person name="Cepeda A.J."/>
            <person name="Yan W."/>
            <person name="Fan B."/>
            <person name="Jiang Y."/>
            <person name="Adhikari A."/>
            <person name="Zheng C.-J."/>
            <person name="Schuster L."/>
            <person name="Cowan T.M."/>
            <person name="Smanski M.J."/>
            <person name="Chevrette M.G."/>
            <person name="De Carvalho L.P.S."/>
            <person name="Shen B."/>
        </authorList>
    </citation>
    <scope>NUCLEOTIDE SEQUENCE [LARGE SCALE GENOMIC DNA]</scope>
    <source>
        <strain evidence="2 3">NPDC050671</strain>
    </source>
</reference>
<organism evidence="2 3">
    <name type="scientific">Nocardia fusca</name>
    <dbReference type="NCBI Taxonomy" id="941183"/>
    <lineage>
        <taxon>Bacteria</taxon>
        <taxon>Bacillati</taxon>
        <taxon>Actinomycetota</taxon>
        <taxon>Actinomycetes</taxon>
        <taxon>Mycobacteriales</taxon>
        <taxon>Nocardiaceae</taxon>
        <taxon>Nocardia</taxon>
    </lineage>
</organism>
<dbReference type="Proteomes" id="UP001551658">
    <property type="component" value="Unassembled WGS sequence"/>
</dbReference>
<dbReference type="SUPFAM" id="SSF160424">
    <property type="entry name" value="BH3703-like"/>
    <property type="match status" value="1"/>
</dbReference>
<dbReference type="InterPro" id="IPR036170">
    <property type="entry name" value="YezG-like_sf"/>
</dbReference>
<evidence type="ECO:0000313" key="3">
    <source>
        <dbReference type="Proteomes" id="UP001551658"/>
    </source>
</evidence>
<keyword evidence="3" id="KW-1185">Reference proteome</keyword>
<protein>
    <submittedName>
        <fullName evidence="2">Uncharacterized protein</fullName>
    </submittedName>
</protein>
<dbReference type="EMBL" id="JBFAIH010000015">
    <property type="protein sequence ID" value="MEV0365695.1"/>
    <property type="molecule type" value="Genomic_DNA"/>
</dbReference>
<accession>A0ABV3FDJ3</accession>
<name>A0ABV3FDJ3_9NOCA</name>
<comment type="caution">
    <text evidence="2">The sequence shown here is derived from an EMBL/GenBank/DDBJ whole genome shotgun (WGS) entry which is preliminary data.</text>
</comment>
<evidence type="ECO:0000256" key="1">
    <source>
        <dbReference type="SAM" id="MobiDB-lite"/>
    </source>
</evidence>
<dbReference type="RefSeq" id="WP_357982467.1">
    <property type="nucleotide sequence ID" value="NZ_JBFAIH010000015.1"/>
</dbReference>
<gene>
    <name evidence="2" type="ORF">AB0H72_23645</name>
</gene>
<feature type="region of interest" description="Disordered" evidence="1">
    <location>
        <begin position="1"/>
        <end position="43"/>
    </location>
</feature>
<sequence>MSDQYRDKPEGAGKDEPDIDFRISLGGDTDPEPAASADEVEPGVAVEGRDRALAREIADVLGEAGPPDWRQFDAVFALTTTTVFAEVVYADQERSMRTEPSGSVLDRVREHRALVAELDGEPWWRLLLRRSSDGDFEVDYDFGEEPFPDGQLFEPDAYRADLDEFPRDSLPVWLAAYIGHADRQMRTPQEAARDARADRAAKVWPTMAENEFPDFPEMWARWACISAGFVAAGSDWGPRILPAMGWFESSRRGGSTLYSLPGGRAVLSGGVWEAANLDAAYNDGAGMPKFFAGAPEWVADPVLNPRSATGLLSFVYWWEGGRWYRGDSPSAEACATAVPGVWTVDTVAGILAGLAAQPPTAQHRAAAGALISAAEIGVVTRDTVLALFGDEEQFDIDGAMYQLTLAGVAASLPVQMPEDEAVFRVRGYIESRGLDTTGYPLDQLVADRFSCGWMVYVPVPRGEIAIGRAIFYIADDGVLEHSSSSIAPTTFVKEFEQRYHERRGVTV</sequence>
<feature type="compositionally biased region" description="Basic and acidic residues" evidence="1">
    <location>
        <begin position="1"/>
        <end position="21"/>
    </location>
</feature>